<gene>
    <name evidence="14" type="ORF">E5987_03445</name>
</gene>
<comment type="catalytic activity">
    <reaction evidence="9">
        <text>L-aspartate(in) + succinate(out) = L-aspartate(out) + succinate(in)</text>
        <dbReference type="Rhea" id="RHEA:29343"/>
        <dbReference type="ChEBI" id="CHEBI:29991"/>
        <dbReference type="ChEBI" id="CHEBI:30031"/>
    </reaction>
    <physiologicalReaction direction="right-to-left" evidence="9">
        <dbReference type="Rhea" id="RHEA:29345"/>
    </physiologicalReaction>
</comment>
<comment type="caution">
    <text evidence="14">The sequence shown here is derived from an EMBL/GenBank/DDBJ whole genome shotgun (WGS) entry which is preliminary data.</text>
</comment>
<organism evidence="14 15">
    <name type="scientific">Parasutterella muris</name>
    <dbReference type="NCBI Taxonomy" id="2565572"/>
    <lineage>
        <taxon>Bacteria</taxon>
        <taxon>Pseudomonadati</taxon>
        <taxon>Pseudomonadota</taxon>
        <taxon>Betaproteobacteria</taxon>
        <taxon>Burkholderiales</taxon>
        <taxon>Sutterellaceae</taxon>
        <taxon>Parasutterella</taxon>
    </lineage>
</organism>
<feature type="transmembrane region" description="Helical" evidence="13">
    <location>
        <begin position="340"/>
        <end position="366"/>
    </location>
</feature>
<keyword evidence="4 12" id="KW-1003">Cell membrane</keyword>
<evidence type="ECO:0000256" key="5">
    <source>
        <dbReference type="ARBA" id="ARBA00022519"/>
    </source>
</evidence>
<comment type="catalytic activity">
    <reaction evidence="10">
        <text>(S)-malate(in) + succinate(out) = (S)-malate(out) + succinate(in)</text>
        <dbReference type="Rhea" id="RHEA:29327"/>
        <dbReference type="ChEBI" id="CHEBI:15589"/>
        <dbReference type="ChEBI" id="CHEBI:30031"/>
    </reaction>
    <physiologicalReaction direction="right-to-left" evidence="10">
        <dbReference type="Rhea" id="RHEA:29329"/>
    </physiologicalReaction>
</comment>
<feature type="transmembrane region" description="Helical" evidence="13">
    <location>
        <begin position="268"/>
        <end position="286"/>
    </location>
</feature>
<dbReference type="GO" id="GO:0005886">
    <property type="term" value="C:plasma membrane"/>
    <property type="evidence" value="ECO:0007669"/>
    <property type="project" value="UniProtKB-SubCell"/>
</dbReference>
<evidence type="ECO:0000256" key="10">
    <source>
        <dbReference type="ARBA" id="ARBA00034284"/>
    </source>
</evidence>
<feature type="transmembrane region" description="Helical" evidence="13">
    <location>
        <begin position="48"/>
        <end position="68"/>
    </location>
</feature>
<feature type="transmembrane region" description="Helical" evidence="13">
    <location>
        <begin position="419"/>
        <end position="441"/>
    </location>
</feature>
<feature type="transmembrane region" description="Helical" evidence="13">
    <location>
        <begin position="230"/>
        <end position="248"/>
    </location>
</feature>
<dbReference type="InterPro" id="IPR004668">
    <property type="entry name" value="Anaer_Dcu_memb_transpt"/>
</dbReference>
<keyword evidence="5 12" id="KW-0997">Cell inner membrane</keyword>
<evidence type="ECO:0000256" key="6">
    <source>
        <dbReference type="ARBA" id="ARBA00022692"/>
    </source>
</evidence>
<protein>
    <recommendedName>
        <fullName evidence="12">C4-dicarboxylate transporter</fullName>
    </recommendedName>
</protein>
<keyword evidence="3 12" id="KW-0813">Transport</keyword>
<dbReference type="OrthoDB" id="9770910at2"/>
<evidence type="ECO:0000256" key="2">
    <source>
        <dbReference type="ARBA" id="ARBA00006413"/>
    </source>
</evidence>
<dbReference type="PIRSF" id="PIRSF004539">
    <property type="entry name" value="C4-dicrbxl_trns"/>
    <property type="match status" value="1"/>
</dbReference>
<evidence type="ECO:0000256" key="11">
    <source>
        <dbReference type="ARBA" id="ARBA00034287"/>
    </source>
</evidence>
<feature type="transmembrane region" description="Helical" evidence="13">
    <location>
        <begin position="165"/>
        <end position="188"/>
    </location>
</feature>
<evidence type="ECO:0000256" key="13">
    <source>
        <dbReference type="SAM" id="Phobius"/>
    </source>
</evidence>
<comment type="subcellular location">
    <subcellularLocation>
        <location evidence="1 12">Cell inner membrane</location>
        <topology evidence="1 12">Multi-pass membrane protein</topology>
    </subcellularLocation>
</comment>
<comment type="catalytic activity">
    <reaction evidence="11">
        <text>fumarate(in) + succinate(out) = fumarate(out) + succinate(in)</text>
        <dbReference type="Rhea" id="RHEA:29323"/>
        <dbReference type="ChEBI" id="CHEBI:29806"/>
        <dbReference type="ChEBI" id="CHEBI:30031"/>
    </reaction>
    <physiologicalReaction direction="right-to-left" evidence="11">
        <dbReference type="Rhea" id="RHEA:29325"/>
    </physiologicalReaction>
</comment>
<feature type="transmembrane region" description="Helical" evidence="13">
    <location>
        <begin position="88"/>
        <end position="110"/>
    </location>
</feature>
<keyword evidence="7 13" id="KW-1133">Transmembrane helix</keyword>
<evidence type="ECO:0000256" key="7">
    <source>
        <dbReference type="ARBA" id="ARBA00022989"/>
    </source>
</evidence>
<evidence type="ECO:0000256" key="4">
    <source>
        <dbReference type="ARBA" id="ARBA00022475"/>
    </source>
</evidence>
<dbReference type="AlphaFoldDB" id="A0A6L6YF49"/>
<keyword evidence="6 13" id="KW-0812">Transmembrane</keyword>
<feature type="transmembrane region" description="Helical" evidence="13">
    <location>
        <begin position="298"/>
        <end position="320"/>
    </location>
</feature>
<dbReference type="NCBIfam" id="TIGR00770">
    <property type="entry name" value="Dcu"/>
    <property type="match status" value="1"/>
</dbReference>
<keyword evidence="15" id="KW-1185">Reference proteome</keyword>
<proteinExistence type="inferred from homology"/>
<evidence type="ECO:0000313" key="14">
    <source>
        <dbReference type="EMBL" id="MVX56260.1"/>
    </source>
</evidence>
<evidence type="ECO:0000256" key="12">
    <source>
        <dbReference type="PIRNR" id="PIRNR004539"/>
    </source>
</evidence>
<accession>A0A6L6YF49</accession>
<comment type="function">
    <text evidence="12">Responsible for the transport of C4-dicarboxylates.</text>
</comment>
<dbReference type="RefSeq" id="WP_160334696.1">
    <property type="nucleotide sequence ID" value="NZ_WSRP01000007.1"/>
</dbReference>
<name>A0A6L6YF49_9BURK</name>
<feature type="transmembrane region" description="Helical" evidence="13">
    <location>
        <begin position="378"/>
        <end position="399"/>
    </location>
</feature>
<sequence>MFAAEFLVVILAMIIGARWGGIFFGMAGGMGLAVLVYGFGLAPSNPPINVMLIMTAVVLAAATLQTAGGMDVLVRVAERMLKRDPKHIVFFAPLIAWLFTFMAGTGNVLYNLLPVISEVSRETGIRPERPISISVIASQHAVPSSPISAATVAMVAFLAPLGVTYFDILVIIVPATLIGLFIGALSIYKKGLELDQDPEYQKKVAEGLFKDMDAGVAETKMKEASSKAKLSVAIFLISALAVVLIGTFPELRPHVTNAAGKSMTVGMTQMIEIVMLISAGLMVMFCSADPGKITSSSVFKAGMMGVVTIFGLAWMSDTWIANNLPMIKSEVAEIVGSRPYLFAIAMFIVSALTHSQGATVGAMVPLGIALGIDGHTLVAMYPAVCGYFIIPSTGVLLAGVAFDNTGTTKIGKWVVNHSYIIPGFVATFASVVAGFAIRYIFF</sequence>
<dbReference type="NCBIfam" id="NF009136">
    <property type="entry name" value="PRK12489.1"/>
    <property type="match status" value="1"/>
</dbReference>
<reference evidence="14 15" key="1">
    <citation type="submission" date="2019-12" db="EMBL/GenBank/DDBJ databases">
        <title>Microbes associate with the intestines of laboratory mice.</title>
        <authorList>
            <person name="Navarre W."/>
            <person name="Wong E."/>
        </authorList>
    </citation>
    <scope>NUCLEOTIDE SEQUENCE [LARGE SCALE GENOMIC DNA]</scope>
    <source>
        <strain evidence="14 15">NM82_D38</strain>
    </source>
</reference>
<evidence type="ECO:0000256" key="1">
    <source>
        <dbReference type="ARBA" id="ARBA00004429"/>
    </source>
</evidence>
<evidence type="ECO:0000256" key="9">
    <source>
        <dbReference type="ARBA" id="ARBA00034237"/>
    </source>
</evidence>
<comment type="similarity">
    <text evidence="2 12">Belongs to the DcuA/DcuB transporter (TC 2.A.13.1) family.</text>
</comment>
<dbReference type="GO" id="GO:0015556">
    <property type="term" value="F:C4-dicarboxylate transmembrane transporter activity"/>
    <property type="evidence" value="ECO:0007669"/>
    <property type="project" value="InterPro"/>
</dbReference>
<feature type="transmembrane region" description="Helical" evidence="13">
    <location>
        <begin position="6"/>
        <end position="36"/>
    </location>
</feature>
<dbReference type="NCBIfam" id="NF006927">
    <property type="entry name" value="PRK09412.1"/>
    <property type="match status" value="1"/>
</dbReference>
<dbReference type="EMBL" id="WSRP01000007">
    <property type="protein sequence ID" value="MVX56260.1"/>
    <property type="molecule type" value="Genomic_DNA"/>
</dbReference>
<dbReference type="PANTHER" id="PTHR36106:SF1">
    <property type="entry name" value="ANAEROBIC C4-DICARBOXYLATE TRANSPORTER DCUB"/>
    <property type="match status" value="1"/>
</dbReference>
<evidence type="ECO:0000256" key="3">
    <source>
        <dbReference type="ARBA" id="ARBA00022448"/>
    </source>
</evidence>
<dbReference type="Proteomes" id="UP000472580">
    <property type="component" value="Unassembled WGS sequence"/>
</dbReference>
<evidence type="ECO:0000313" key="15">
    <source>
        <dbReference type="Proteomes" id="UP000472580"/>
    </source>
</evidence>
<keyword evidence="8 12" id="KW-0472">Membrane</keyword>
<dbReference type="PANTHER" id="PTHR36106">
    <property type="entry name" value="ANAEROBIC C4-DICARBOXYLATE TRANSPORTER DCUB"/>
    <property type="match status" value="1"/>
</dbReference>
<evidence type="ECO:0000256" key="8">
    <source>
        <dbReference type="ARBA" id="ARBA00023136"/>
    </source>
</evidence>
<dbReference type="Pfam" id="PF03605">
    <property type="entry name" value="DcuA_DcuB"/>
    <property type="match status" value="1"/>
</dbReference>